<keyword evidence="2" id="KW-1185">Reference proteome</keyword>
<organism evidence="1 2">
    <name type="scientific">Choristoneura fumiferana</name>
    <name type="common">Spruce budworm moth</name>
    <name type="synonym">Archips fumiferana</name>
    <dbReference type="NCBI Taxonomy" id="7141"/>
    <lineage>
        <taxon>Eukaryota</taxon>
        <taxon>Metazoa</taxon>
        <taxon>Ecdysozoa</taxon>
        <taxon>Arthropoda</taxon>
        <taxon>Hexapoda</taxon>
        <taxon>Insecta</taxon>
        <taxon>Pterygota</taxon>
        <taxon>Neoptera</taxon>
        <taxon>Endopterygota</taxon>
        <taxon>Lepidoptera</taxon>
        <taxon>Glossata</taxon>
        <taxon>Ditrysia</taxon>
        <taxon>Tortricoidea</taxon>
        <taxon>Tortricidae</taxon>
        <taxon>Tortricinae</taxon>
        <taxon>Choristoneura</taxon>
    </lineage>
</organism>
<evidence type="ECO:0000313" key="2">
    <source>
        <dbReference type="Proteomes" id="UP001064048"/>
    </source>
</evidence>
<dbReference type="EMBL" id="CM046103">
    <property type="protein sequence ID" value="KAI8428052.1"/>
    <property type="molecule type" value="Genomic_DNA"/>
</dbReference>
<proteinExistence type="predicted"/>
<accession>A0ACC0JV26</accession>
<name>A0ACC0JV26_CHOFU</name>
<sequence length="227" mass="25870">MSIISKLLPTLRISKTVEFVPLVPFALQTKFTNSRCYSTENKHSLAKSQDRSDVSTDVRPLGEKIKETTKTVSYTGIILLGVGVTGVIFFYVFRELFSSNSANSIYSVALEKCKNDPRVEDALGAPIKGYGEETTRRRRTHVSHAVYVKDGVKYMRMRFYIKGIRNKAVVELDMKQNEYGNYECRYLLVQLDDFSGKTFIIEDNRADLDKNKTDQFSGQFPTLTLTQ</sequence>
<reference evidence="1 2" key="1">
    <citation type="journal article" date="2022" name="Genome Biol. Evol.">
        <title>The Spruce Budworm Genome: Reconstructing the Evolutionary History of Antifreeze Proteins.</title>
        <authorList>
            <person name="Beliveau C."/>
            <person name="Gagne P."/>
            <person name="Picq S."/>
            <person name="Vernygora O."/>
            <person name="Keeling C.I."/>
            <person name="Pinkney K."/>
            <person name="Doucet D."/>
            <person name="Wen F."/>
            <person name="Johnston J.S."/>
            <person name="Maaroufi H."/>
            <person name="Boyle B."/>
            <person name="Laroche J."/>
            <person name="Dewar K."/>
            <person name="Juretic N."/>
            <person name="Blackburn G."/>
            <person name="Nisole A."/>
            <person name="Brunet B."/>
            <person name="Brandao M."/>
            <person name="Lumley L."/>
            <person name="Duan J."/>
            <person name="Quan G."/>
            <person name="Lucarotti C.J."/>
            <person name="Roe A.D."/>
            <person name="Sperling F.A.H."/>
            <person name="Levesque R.C."/>
            <person name="Cusson M."/>
        </authorList>
    </citation>
    <scope>NUCLEOTIDE SEQUENCE [LARGE SCALE GENOMIC DNA]</scope>
    <source>
        <strain evidence="1">Glfc:IPQL:Cfum</strain>
    </source>
</reference>
<evidence type="ECO:0000313" key="1">
    <source>
        <dbReference type="EMBL" id="KAI8428052.1"/>
    </source>
</evidence>
<comment type="caution">
    <text evidence="1">The sequence shown here is derived from an EMBL/GenBank/DDBJ whole genome shotgun (WGS) entry which is preliminary data.</text>
</comment>
<gene>
    <name evidence="1" type="ORF">MSG28_002340</name>
</gene>
<dbReference type="Proteomes" id="UP001064048">
    <property type="component" value="Chromosome 3"/>
</dbReference>
<protein>
    <submittedName>
        <fullName evidence="1">Uncharacterized protein</fullName>
    </submittedName>
</protein>